<evidence type="ECO:0000256" key="3">
    <source>
        <dbReference type="PIRSR" id="PIRSR602081-1"/>
    </source>
</evidence>
<evidence type="ECO:0000256" key="1">
    <source>
        <dbReference type="ARBA" id="ARBA00022630"/>
    </source>
</evidence>
<evidence type="ECO:0000313" key="5">
    <source>
        <dbReference type="EMBL" id="MBB3986102.1"/>
    </source>
</evidence>
<keyword evidence="6" id="KW-1185">Reference proteome</keyword>
<dbReference type="Gene3D" id="1.25.40.80">
    <property type="match status" value="1"/>
</dbReference>
<gene>
    <name evidence="5" type="ORF">GGQ68_002440</name>
</gene>
<protein>
    <submittedName>
        <fullName evidence="5">Deoxyribodipyrimidine photo-lyase</fullName>
        <ecNumber evidence="5">4.1.99.3</ecNumber>
    </submittedName>
</protein>
<dbReference type="GO" id="GO:0003677">
    <property type="term" value="F:DNA binding"/>
    <property type="evidence" value="ECO:0007669"/>
    <property type="project" value="TreeGrafter"/>
</dbReference>
<dbReference type="GO" id="GO:0003904">
    <property type="term" value="F:deoxyribodipyrimidine photo-lyase activity"/>
    <property type="evidence" value="ECO:0007669"/>
    <property type="project" value="UniProtKB-EC"/>
</dbReference>
<feature type="binding site" evidence="3">
    <location>
        <position position="28"/>
    </location>
    <ligand>
        <name>FAD</name>
        <dbReference type="ChEBI" id="CHEBI:57692"/>
    </ligand>
</feature>
<evidence type="ECO:0000259" key="4">
    <source>
        <dbReference type="Pfam" id="PF03441"/>
    </source>
</evidence>
<dbReference type="InterPro" id="IPR036134">
    <property type="entry name" value="Crypto/Photolyase_FAD-like_sf"/>
</dbReference>
<dbReference type="InterPro" id="IPR002081">
    <property type="entry name" value="Cryptochrome/DNA_photolyase_1"/>
</dbReference>
<dbReference type="Gene3D" id="1.10.579.10">
    <property type="entry name" value="DNA Cyclobutane Dipyrimidine Photolyase, subunit A, domain 3"/>
    <property type="match status" value="1"/>
</dbReference>
<dbReference type="PANTHER" id="PTHR11455:SF9">
    <property type="entry name" value="CRYPTOCHROME CIRCADIAN CLOCK 5 ISOFORM X1"/>
    <property type="match status" value="1"/>
</dbReference>
<evidence type="ECO:0000256" key="2">
    <source>
        <dbReference type="ARBA" id="ARBA00022827"/>
    </source>
</evidence>
<organism evidence="5 6">
    <name type="scientific">Sagittula marina</name>
    <dbReference type="NCBI Taxonomy" id="943940"/>
    <lineage>
        <taxon>Bacteria</taxon>
        <taxon>Pseudomonadati</taxon>
        <taxon>Pseudomonadota</taxon>
        <taxon>Alphaproteobacteria</taxon>
        <taxon>Rhodobacterales</taxon>
        <taxon>Roseobacteraceae</taxon>
        <taxon>Sagittula</taxon>
    </lineage>
</organism>
<comment type="caution">
    <text evidence="5">The sequence shown here is derived from an EMBL/GenBank/DDBJ whole genome shotgun (WGS) entry which is preliminary data.</text>
</comment>
<proteinExistence type="predicted"/>
<dbReference type="InterPro" id="IPR005101">
    <property type="entry name" value="Cryptochr/Photolyase_FAD-bd"/>
</dbReference>
<feature type="binding site" evidence="3">
    <location>
        <position position="77"/>
    </location>
    <ligand>
        <name>FAD</name>
        <dbReference type="ChEBI" id="CHEBI:57692"/>
    </ligand>
</feature>
<dbReference type="SUPFAM" id="SSF48173">
    <property type="entry name" value="Cryptochrome/photolyase FAD-binding domain"/>
    <property type="match status" value="1"/>
</dbReference>
<keyword evidence="5" id="KW-0456">Lyase</keyword>
<dbReference type="EMBL" id="JACIEJ010000005">
    <property type="protein sequence ID" value="MBB3986102.1"/>
    <property type="molecule type" value="Genomic_DNA"/>
</dbReference>
<feature type="binding site" evidence="3">
    <location>
        <begin position="181"/>
        <end position="183"/>
    </location>
    <ligand>
        <name>FAD</name>
        <dbReference type="ChEBI" id="CHEBI:57692"/>
    </ligand>
</feature>
<keyword evidence="2 3" id="KW-0274">FAD</keyword>
<sequence>MNDHPIEPTRSAGLEALRRFVPLAGKTYAEQRGFDRGAGNHGAVSGLSPYISQRLITEEEVLRAVMAAHSPDAASRFISEVFWRTYWKGWLERRPAVWTAYQADLLRAWDDLQSQDGLRQRWEDACKGDTGIACFDHWAQELAQTGYLHNHARMWFASIWIFTLGLPWQLGADFFLRHLLDGDPASNTLSWRWVAGLQTRGKTYLAEPDNIARYTEGRFTPKEGELATEAPAVEGFENPSPTDAPIPEDIDFARPSALLLHKDDLSPDWLLQAGLRPVVTVMLPPSERMTPLAMSEKVQSFRSGALLDATTRLGDQLGEVIPCAPGQAVSAALAAGAEQIVTPYATVGPVAENLALMEGLPVRRALRAYDARAWPHATKGFFKFKDHIPSLLGAIRGLEAV</sequence>
<evidence type="ECO:0000313" key="6">
    <source>
        <dbReference type="Proteomes" id="UP000541426"/>
    </source>
</evidence>
<dbReference type="PANTHER" id="PTHR11455">
    <property type="entry name" value="CRYPTOCHROME"/>
    <property type="match status" value="1"/>
</dbReference>
<dbReference type="Proteomes" id="UP000541426">
    <property type="component" value="Unassembled WGS sequence"/>
</dbReference>
<dbReference type="Pfam" id="PF03441">
    <property type="entry name" value="FAD_binding_7"/>
    <property type="match status" value="1"/>
</dbReference>
<dbReference type="EC" id="4.1.99.3" evidence="5"/>
<reference evidence="5 6" key="1">
    <citation type="submission" date="2020-08" db="EMBL/GenBank/DDBJ databases">
        <title>Genomic Encyclopedia of Type Strains, Phase IV (KMG-IV): sequencing the most valuable type-strain genomes for metagenomic binning, comparative biology and taxonomic classification.</title>
        <authorList>
            <person name="Goeker M."/>
        </authorList>
    </citation>
    <scope>NUCLEOTIDE SEQUENCE [LARGE SCALE GENOMIC DNA]</scope>
    <source>
        <strain evidence="5 6">DSM 102235</strain>
    </source>
</reference>
<feature type="domain" description="Cryptochrome/DNA photolyase FAD-binding" evidence="4">
    <location>
        <begin position="77"/>
        <end position="204"/>
    </location>
</feature>
<dbReference type="GO" id="GO:0071949">
    <property type="term" value="F:FAD binding"/>
    <property type="evidence" value="ECO:0007669"/>
    <property type="project" value="TreeGrafter"/>
</dbReference>
<comment type="cofactor">
    <cofactor evidence="3">
        <name>FAD</name>
        <dbReference type="ChEBI" id="CHEBI:57692"/>
    </cofactor>
    <text evidence="3">Binds 1 FAD per subunit.</text>
</comment>
<dbReference type="AlphaFoldDB" id="A0A7W6GSS5"/>
<accession>A0A7W6GSS5</accession>
<keyword evidence="1 3" id="KW-0285">Flavoprotein</keyword>
<name>A0A7W6GSS5_9RHOB</name>
<dbReference type="RefSeq" id="WP_183966224.1">
    <property type="nucleotide sequence ID" value="NZ_BAABBZ010000007.1"/>
</dbReference>